<feature type="region of interest" description="Disordered" evidence="8">
    <location>
        <begin position="97"/>
        <end position="119"/>
    </location>
</feature>
<dbReference type="InterPro" id="IPR009011">
    <property type="entry name" value="Man6P_isomerase_rcpt-bd_dom_sf"/>
</dbReference>
<comment type="similarity">
    <text evidence="2 7">Belongs to the OS-9 family.</text>
</comment>
<evidence type="ECO:0000259" key="9">
    <source>
        <dbReference type="PROSITE" id="PS51914"/>
    </source>
</evidence>
<dbReference type="AlphaFoldDB" id="A0A2N3NKW9"/>
<feature type="compositionally biased region" description="Acidic residues" evidence="8">
    <location>
        <begin position="522"/>
        <end position="544"/>
    </location>
</feature>
<evidence type="ECO:0000313" key="11">
    <source>
        <dbReference type="Proteomes" id="UP000233524"/>
    </source>
</evidence>
<sequence length="544" mass="60210">MRRLSLPLLALAHQCIGLQRTFSIHEDIFAHPQVSKRNLVPKAPHILVGLTILPIILQFDVIFSDSFISEQDAQSILEHASAQATYSADFSSQSDLAQRVRSADNDEPSNGADEAGRPSVTYEIMNMPPNKYLCSIPILEESRPENQTAAELAKAEEAKEMARASQRGWELLKPLEDECFHHIDGWWTYRFCYGHDIVQYHALPHIPDGRPPVQDPDTVAYVLGRAPGYDPGKKSKSKKKQQQQQQQQEESPANTHEQMPAPPPNTELQIKGDQRYLVQRMGAGTICDLTGRERTIEIQYQCAPTLKAERIGWVKEVTTCAYLMQVNTPRLCDDVAFLPPLESTANPITCRPILSLEDINSYSAKAVDAMTNAHLESPQGNTLGSNPLVHPPVIGGIVVGGHNILASDGEGVSSVNLELPNSFAGGRLKSKLRIDIIASRTSAEDGGKYSGLTNEELKRMGLDPSLVEDMKKQLQKMAGDAAWKLVVVETANGQREIRGILDVDEDDENFQAAAKNEPGQGEVDDEDDDYEDGSEEEFFFEEDL</sequence>
<feature type="region of interest" description="Disordered" evidence="8">
    <location>
        <begin position="503"/>
        <end position="544"/>
    </location>
</feature>
<evidence type="ECO:0000256" key="6">
    <source>
        <dbReference type="ARBA" id="ARBA00023157"/>
    </source>
</evidence>
<comment type="subcellular location">
    <subcellularLocation>
        <location evidence="1 7">Endoplasmic reticulum membrane</location>
        <topology evidence="1 7">Peripheral membrane protein</topology>
        <orientation evidence="1 7">Lumenal side</orientation>
    </subcellularLocation>
</comment>
<dbReference type="VEuPathDB" id="FungiDB:jhhlp_000410"/>
<dbReference type="OrthoDB" id="448954at2759"/>
<dbReference type="GO" id="GO:0005789">
    <property type="term" value="C:endoplasmic reticulum membrane"/>
    <property type="evidence" value="ECO:0007669"/>
    <property type="project" value="UniProtKB-SubCell"/>
</dbReference>
<keyword evidence="3" id="KW-0732">Signal</keyword>
<dbReference type="PANTHER" id="PTHR15414:SF0">
    <property type="entry name" value="ENDOPLASMIC RETICULUM LECTIN 1"/>
    <property type="match status" value="1"/>
</dbReference>
<evidence type="ECO:0000256" key="3">
    <source>
        <dbReference type="ARBA" id="ARBA00022729"/>
    </source>
</evidence>
<organism evidence="10 11">
    <name type="scientific">Lomentospora prolificans</name>
    <dbReference type="NCBI Taxonomy" id="41688"/>
    <lineage>
        <taxon>Eukaryota</taxon>
        <taxon>Fungi</taxon>
        <taxon>Dikarya</taxon>
        <taxon>Ascomycota</taxon>
        <taxon>Pezizomycotina</taxon>
        <taxon>Sordariomycetes</taxon>
        <taxon>Hypocreomycetidae</taxon>
        <taxon>Microascales</taxon>
        <taxon>Microascaceae</taxon>
        <taxon>Lomentospora</taxon>
    </lineage>
</organism>
<keyword evidence="4 7" id="KW-0430">Lectin</keyword>
<comment type="caution">
    <text evidence="10">The sequence shown here is derived from an EMBL/GenBank/DDBJ whole genome shotgun (WGS) entry which is preliminary data.</text>
</comment>
<dbReference type="InterPro" id="IPR045149">
    <property type="entry name" value="OS-9-like"/>
</dbReference>
<dbReference type="Gene3D" id="2.70.130.10">
    <property type="entry name" value="Mannose-6-phosphate receptor binding domain"/>
    <property type="match status" value="1"/>
</dbReference>
<dbReference type="SUPFAM" id="SSF50911">
    <property type="entry name" value="Mannose 6-phosphate receptor domain"/>
    <property type="match status" value="1"/>
</dbReference>
<keyword evidence="5 7" id="KW-0256">Endoplasmic reticulum</keyword>
<keyword evidence="11" id="KW-1185">Reference proteome</keyword>
<accession>A0A2N3NKW9</accession>
<evidence type="ECO:0000256" key="5">
    <source>
        <dbReference type="ARBA" id="ARBA00022824"/>
    </source>
</evidence>
<dbReference type="GO" id="GO:0030970">
    <property type="term" value="P:retrograde protein transport, ER to cytosol"/>
    <property type="evidence" value="ECO:0007669"/>
    <property type="project" value="TreeGrafter"/>
</dbReference>
<dbReference type="GO" id="GO:0030246">
    <property type="term" value="F:carbohydrate binding"/>
    <property type="evidence" value="ECO:0007669"/>
    <property type="project" value="UniProtKB-UniRule"/>
</dbReference>
<comment type="function">
    <text evidence="7">Lectin involved in the quality control of the secretory pathway. As a member of the endoplasmic reticulum-associated degradation lumenal (ERAD-L) surveillance system, targets misfolded endoplasmic reticulum lumenal glycoproteins for degradation.</text>
</comment>
<evidence type="ECO:0000313" key="10">
    <source>
        <dbReference type="EMBL" id="PKS13069.1"/>
    </source>
</evidence>
<dbReference type="InterPro" id="IPR044865">
    <property type="entry name" value="MRH_dom"/>
</dbReference>
<keyword evidence="6" id="KW-1015">Disulfide bond</keyword>
<dbReference type="STRING" id="41688.A0A2N3NKW9"/>
<evidence type="ECO:0000256" key="2">
    <source>
        <dbReference type="ARBA" id="ARBA00009918"/>
    </source>
</evidence>
<dbReference type="Pfam" id="PF07915">
    <property type="entry name" value="PRKCSH"/>
    <property type="match status" value="1"/>
</dbReference>
<keyword evidence="7" id="KW-0472">Membrane</keyword>
<dbReference type="PANTHER" id="PTHR15414">
    <property type="entry name" value="OS-9-RELATED"/>
    <property type="match status" value="1"/>
</dbReference>
<evidence type="ECO:0000256" key="7">
    <source>
        <dbReference type="RuleBase" id="RU369099"/>
    </source>
</evidence>
<dbReference type="InParanoid" id="A0A2N3NKW9"/>
<dbReference type="EMBL" id="NLAX01000002">
    <property type="protein sequence ID" value="PKS13069.1"/>
    <property type="molecule type" value="Genomic_DNA"/>
</dbReference>
<dbReference type="GO" id="GO:0030968">
    <property type="term" value="P:endoplasmic reticulum unfolded protein response"/>
    <property type="evidence" value="ECO:0007669"/>
    <property type="project" value="UniProtKB-UniRule"/>
</dbReference>
<name>A0A2N3NKW9_9PEZI</name>
<gene>
    <name evidence="10" type="ORF">jhhlp_000410</name>
</gene>
<feature type="region of interest" description="Disordered" evidence="8">
    <location>
        <begin position="209"/>
        <end position="268"/>
    </location>
</feature>
<evidence type="ECO:0000256" key="1">
    <source>
        <dbReference type="ARBA" id="ARBA00004367"/>
    </source>
</evidence>
<dbReference type="Proteomes" id="UP000233524">
    <property type="component" value="Unassembled WGS sequence"/>
</dbReference>
<dbReference type="GO" id="GO:0005788">
    <property type="term" value="C:endoplasmic reticulum lumen"/>
    <property type="evidence" value="ECO:0007669"/>
    <property type="project" value="UniProtKB-UniRule"/>
</dbReference>
<dbReference type="InterPro" id="IPR012913">
    <property type="entry name" value="OS9-like_dom"/>
</dbReference>
<reference evidence="10 11" key="1">
    <citation type="journal article" date="2017" name="G3 (Bethesda)">
        <title>First Draft Genome Sequence of the Pathogenic Fungus Lomentospora prolificans (Formerly Scedosporium prolificans).</title>
        <authorList>
            <person name="Luo R."/>
            <person name="Zimin A."/>
            <person name="Workman R."/>
            <person name="Fan Y."/>
            <person name="Pertea G."/>
            <person name="Grossman N."/>
            <person name="Wear M.P."/>
            <person name="Jia B."/>
            <person name="Miller H."/>
            <person name="Casadevall A."/>
            <person name="Timp W."/>
            <person name="Zhang S.X."/>
            <person name="Salzberg S.L."/>
        </authorList>
    </citation>
    <scope>NUCLEOTIDE SEQUENCE [LARGE SCALE GENOMIC DNA]</scope>
    <source>
        <strain evidence="10 11">JHH-5317</strain>
    </source>
</reference>
<evidence type="ECO:0000256" key="4">
    <source>
        <dbReference type="ARBA" id="ARBA00022734"/>
    </source>
</evidence>
<proteinExistence type="inferred from homology"/>
<evidence type="ECO:0000256" key="8">
    <source>
        <dbReference type="SAM" id="MobiDB-lite"/>
    </source>
</evidence>
<dbReference type="PROSITE" id="PS51914">
    <property type="entry name" value="MRH"/>
    <property type="match status" value="1"/>
</dbReference>
<protein>
    <recommendedName>
        <fullName evidence="7">Endoplasmic reticulum lectin</fullName>
    </recommendedName>
    <alternativeName>
        <fullName evidence="7">Protein OS-9 homolog</fullName>
    </alternativeName>
</protein>
<feature type="domain" description="MRH" evidence="9">
    <location>
        <begin position="177"/>
        <end position="334"/>
    </location>
</feature>